<feature type="compositionally biased region" description="Pro residues" evidence="9">
    <location>
        <begin position="651"/>
        <end position="660"/>
    </location>
</feature>
<feature type="transmembrane region" description="Helical" evidence="10">
    <location>
        <begin position="390"/>
        <end position="408"/>
    </location>
</feature>
<evidence type="ECO:0000256" key="4">
    <source>
        <dbReference type="ARBA" id="ARBA00022553"/>
    </source>
</evidence>
<dbReference type="GO" id="GO:0022857">
    <property type="term" value="F:transmembrane transporter activity"/>
    <property type="evidence" value="ECO:0007669"/>
    <property type="project" value="InterPro"/>
</dbReference>
<feature type="transmembrane region" description="Helical" evidence="10">
    <location>
        <begin position="297"/>
        <end position="324"/>
    </location>
</feature>
<protein>
    <recommendedName>
        <fullName evidence="13">Purine-cytosine permease</fullName>
    </recommendedName>
</protein>
<keyword evidence="6 10" id="KW-1133">Transmembrane helix</keyword>
<evidence type="ECO:0000256" key="6">
    <source>
        <dbReference type="ARBA" id="ARBA00022989"/>
    </source>
</evidence>
<evidence type="ECO:0000256" key="1">
    <source>
        <dbReference type="ARBA" id="ARBA00004141"/>
    </source>
</evidence>
<dbReference type="Gene3D" id="1.10.4160.10">
    <property type="entry name" value="Hydantoin permease"/>
    <property type="match status" value="1"/>
</dbReference>
<dbReference type="Pfam" id="PF02133">
    <property type="entry name" value="Transp_cyt_pur"/>
    <property type="match status" value="1"/>
</dbReference>
<evidence type="ECO:0008006" key="13">
    <source>
        <dbReference type="Google" id="ProtNLM"/>
    </source>
</evidence>
<dbReference type="InterPro" id="IPR026030">
    <property type="entry name" value="Pur-cyt_permease_Fcy2/21/22"/>
</dbReference>
<feature type="transmembrane region" description="Helical" evidence="10">
    <location>
        <begin position="263"/>
        <end position="285"/>
    </location>
</feature>
<feature type="coiled-coil region" evidence="8">
    <location>
        <begin position="687"/>
        <end position="714"/>
    </location>
</feature>
<dbReference type="GO" id="GO:0015851">
    <property type="term" value="P:nucleobase transport"/>
    <property type="evidence" value="ECO:0007669"/>
    <property type="project" value="UniProtKB-ARBA"/>
</dbReference>
<evidence type="ECO:0000313" key="12">
    <source>
        <dbReference type="Proteomes" id="UP000799777"/>
    </source>
</evidence>
<proteinExistence type="inferred from homology"/>
<evidence type="ECO:0000256" key="7">
    <source>
        <dbReference type="ARBA" id="ARBA00023136"/>
    </source>
</evidence>
<keyword evidence="3" id="KW-0813">Transport</keyword>
<feature type="region of interest" description="Disordered" evidence="9">
    <location>
        <begin position="619"/>
        <end position="663"/>
    </location>
</feature>
<keyword evidence="5 10" id="KW-0812">Transmembrane</keyword>
<feature type="transmembrane region" description="Helical" evidence="10">
    <location>
        <begin position="78"/>
        <end position="97"/>
    </location>
</feature>
<reference evidence="11" key="1">
    <citation type="journal article" date="2020" name="Stud. Mycol.">
        <title>101 Dothideomycetes genomes: a test case for predicting lifestyles and emergence of pathogens.</title>
        <authorList>
            <person name="Haridas S."/>
            <person name="Albert R."/>
            <person name="Binder M."/>
            <person name="Bloem J."/>
            <person name="Labutti K."/>
            <person name="Salamov A."/>
            <person name="Andreopoulos B."/>
            <person name="Baker S."/>
            <person name="Barry K."/>
            <person name="Bills G."/>
            <person name="Bluhm B."/>
            <person name="Cannon C."/>
            <person name="Castanera R."/>
            <person name="Culley D."/>
            <person name="Daum C."/>
            <person name="Ezra D."/>
            <person name="Gonzalez J."/>
            <person name="Henrissat B."/>
            <person name="Kuo A."/>
            <person name="Liang C."/>
            <person name="Lipzen A."/>
            <person name="Lutzoni F."/>
            <person name="Magnuson J."/>
            <person name="Mondo S."/>
            <person name="Nolan M."/>
            <person name="Ohm R."/>
            <person name="Pangilinan J."/>
            <person name="Park H.-J."/>
            <person name="Ramirez L."/>
            <person name="Alfaro M."/>
            <person name="Sun H."/>
            <person name="Tritt A."/>
            <person name="Yoshinaga Y."/>
            <person name="Zwiers L.-H."/>
            <person name="Turgeon B."/>
            <person name="Goodwin S."/>
            <person name="Spatafora J."/>
            <person name="Crous P."/>
            <person name="Grigoriev I."/>
        </authorList>
    </citation>
    <scope>NUCLEOTIDE SEQUENCE</scope>
    <source>
        <strain evidence="11">CBS 110217</strain>
    </source>
</reference>
<feature type="transmembrane region" description="Helical" evidence="10">
    <location>
        <begin position="157"/>
        <end position="176"/>
    </location>
</feature>
<dbReference type="OrthoDB" id="5428495at2759"/>
<evidence type="ECO:0000256" key="8">
    <source>
        <dbReference type="SAM" id="Coils"/>
    </source>
</evidence>
<evidence type="ECO:0000313" key="11">
    <source>
        <dbReference type="EMBL" id="KAF2032881.1"/>
    </source>
</evidence>
<feature type="transmembrane region" description="Helical" evidence="10">
    <location>
        <begin position="224"/>
        <end position="243"/>
    </location>
</feature>
<evidence type="ECO:0000256" key="2">
    <source>
        <dbReference type="ARBA" id="ARBA00008974"/>
    </source>
</evidence>
<gene>
    <name evidence="11" type="ORF">EK21DRAFT_98700</name>
</gene>
<feature type="region of interest" description="Disordered" evidence="9">
    <location>
        <begin position="1"/>
        <end position="42"/>
    </location>
</feature>
<keyword evidence="7 10" id="KW-0472">Membrane</keyword>
<keyword evidence="4" id="KW-0597">Phosphoprotein</keyword>
<dbReference type="PANTHER" id="PTHR31806">
    <property type="entry name" value="PURINE-CYTOSINE PERMEASE FCY2-RELATED"/>
    <property type="match status" value="1"/>
</dbReference>
<dbReference type="InterPro" id="IPR001248">
    <property type="entry name" value="Pur-cyt_permease"/>
</dbReference>
<feature type="coiled-coil region" evidence="8">
    <location>
        <begin position="750"/>
        <end position="921"/>
    </location>
</feature>
<dbReference type="Proteomes" id="UP000799777">
    <property type="component" value="Unassembled WGS sequence"/>
</dbReference>
<dbReference type="GO" id="GO:0000329">
    <property type="term" value="C:fungal-type vacuole membrane"/>
    <property type="evidence" value="ECO:0007669"/>
    <property type="project" value="TreeGrafter"/>
</dbReference>
<keyword evidence="8" id="KW-0175">Coiled coil</keyword>
<evidence type="ECO:0000256" key="9">
    <source>
        <dbReference type="SAM" id="MobiDB-lite"/>
    </source>
</evidence>
<name>A0A9P4LMM8_9PLEO</name>
<feature type="transmembrane region" description="Helical" evidence="10">
    <location>
        <begin position="109"/>
        <end position="136"/>
    </location>
</feature>
<dbReference type="PANTHER" id="PTHR31806:SF8">
    <property type="entry name" value="TRANSPORTER, PUTATIVE (AFU_ORTHOLOGUE AFUA_2G03000)-RELATED"/>
    <property type="match status" value="1"/>
</dbReference>
<evidence type="ECO:0000256" key="10">
    <source>
        <dbReference type="SAM" id="Phobius"/>
    </source>
</evidence>
<dbReference type="GO" id="GO:0005886">
    <property type="term" value="C:plasma membrane"/>
    <property type="evidence" value="ECO:0007669"/>
    <property type="project" value="TreeGrafter"/>
</dbReference>
<comment type="similarity">
    <text evidence="2">Belongs to the purine-cytosine permease (2.A.39) family.</text>
</comment>
<comment type="caution">
    <text evidence="11">The sequence shown here is derived from an EMBL/GenBank/DDBJ whole genome shotgun (WGS) entry which is preliminary data.</text>
</comment>
<feature type="transmembrane region" description="Helical" evidence="10">
    <location>
        <begin position="196"/>
        <end position="217"/>
    </location>
</feature>
<organism evidence="11 12">
    <name type="scientific">Setomelanomma holmii</name>
    <dbReference type="NCBI Taxonomy" id="210430"/>
    <lineage>
        <taxon>Eukaryota</taxon>
        <taxon>Fungi</taxon>
        <taxon>Dikarya</taxon>
        <taxon>Ascomycota</taxon>
        <taxon>Pezizomycotina</taxon>
        <taxon>Dothideomycetes</taxon>
        <taxon>Pleosporomycetidae</taxon>
        <taxon>Pleosporales</taxon>
        <taxon>Pleosporineae</taxon>
        <taxon>Phaeosphaeriaceae</taxon>
        <taxon>Setomelanomma</taxon>
    </lineage>
</organism>
<keyword evidence="12" id="KW-1185">Reference proteome</keyword>
<comment type="subcellular location">
    <subcellularLocation>
        <location evidence="1">Membrane</location>
        <topology evidence="1">Multi-pass membrane protein</topology>
    </subcellularLocation>
</comment>
<dbReference type="EMBL" id="ML978170">
    <property type="protein sequence ID" value="KAF2032881.1"/>
    <property type="molecule type" value="Genomic_DNA"/>
</dbReference>
<dbReference type="FunFam" id="1.10.4160.10:FF:000002">
    <property type="entry name" value="Purine-cytosine permease fcyB"/>
    <property type="match status" value="1"/>
</dbReference>
<feature type="transmembrane region" description="Helical" evidence="10">
    <location>
        <begin position="344"/>
        <end position="369"/>
    </location>
</feature>
<accession>A0A9P4LMM8</accession>
<evidence type="ECO:0000256" key="3">
    <source>
        <dbReference type="ARBA" id="ARBA00022448"/>
    </source>
</evidence>
<feature type="transmembrane region" description="Helical" evidence="10">
    <location>
        <begin position="461"/>
        <end position="483"/>
    </location>
</feature>
<evidence type="ECO:0000256" key="5">
    <source>
        <dbReference type="ARBA" id="ARBA00022692"/>
    </source>
</evidence>
<feature type="transmembrane region" description="Helical" evidence="10">
    <location>
        <begin position="414"/>
        <end position="434"/>
    </location>
</feature>
<dbReference type="AlphaFoldDB" id="A0A9P4LMM8"/>
<sequence>MDPTPRQPSVGNDEKTIFAPNTNLGHEMPTHEGSASNNDNKPVGKMRRAWQSFERQLVAYNLESRGIQRVEPEERQDLRLLGYSQVAIMWFSVNLAANNITLGMLGPAVFALGFLDSCLLSVFGALVGSLVVAYIATFGPKSGNRTMIFSRYILGWYPSKIVVILNIIVLLGYGMIDCVVAGQILSAVADGSMSLVVGIIIVAIIAWLITTFGYQIFHYYERWAWLPQLIVLCILAGVAGPQFNRASQSHGDENPSTIIGNRISFFGLTLAAAITYGGGAADYFVYYPEHASSWRIFAMTLTGLMCSFTFAFILGIGLACGTLLNTSWEAAYGVSQGALIVEAYRPLGSFGSFCGVVVALGLVANLIVPTYSSGIDAQILGRWAGAVPRVIWNTVGVIIYTVCALAGRAHLAEIFTNFLALMGYWVSVWIAIILEEHLIFRRTTSFNWEVWNQKKKLPLGIAAFVAFVVGWVGAILSMAQVWYLGPIAKLVGTYGADMGNYVGFAWAALVYPPLRLSGAAMPLSTKHRSGFQSDSFSDLAVLMKAKKVYAPRAAASSRPLLSLSPPSESYETVASFLRTQNEDQNQYPSLDPNSKTPAVSGYQQKLDHLDALTNQINNYQIEDETERRPRRLAAPPSHDESSSLAGWSPLRPGPIDPPTPAESVVHLPQPAYDRAHEPAVRVTKAIWDSLNEDLRSMTHQIQDLKHQLSSLTCKYQALLDVDHEAGAQVGKLRYQNEANREQKAAMGRFLAQKEVEIKKQQVDLENLNNMVANLRSQVDFQRKGLGEAQWLRIAMKDTACALEEKSSAVQKLEDLVGQLKKERDDAMRAQVNSGDHAKRAQNLADTLSKREKLIAELRQKNVEEQMRVSNLEDEVERLREQVDQGSIDELKEKLREKSSQCDRLRTQLKATEHQLKVSQSRLSAAANGGDILRGAVHLVIPDPKGKLPKTVAACSECYAKNVTCDGGAICRPCIDSNTACSRWRCSLKHRLGECNRAPCSFPHDSQGWLIMPEPRPVW</sequence>